<feature type="transmembrane region" description="Helical" evidence="9">
    <location>
        <begin position="306"/>
        <end position="324"/>
    </location>
</feature>
<dbReference type="GO" id="GO:0000139">
    <property type="term" value="C:Golgi membrane"/>
    <property type="evidence" value="ECO:0007669"/>
    <property type="project" value="UniProtKB-SubCell"/>
</dbReference>
<feature type="transmembrane region" description="Helical" evidence="9">
    <location>
        <begin position="268"/>
        <end position="286"/>
    </location>
</feature>
<feature type="domain" description="Wntless-like transmembrane" evidence="10">
    <location>
        <begin position="256"/>
        <end position="504"/>
    </location>
</feature>
<proteinExistence type="inferred from homology"/>
<dbReference type="EMBL" id="JAIZAY010000006">
    <property type="protein sequence ID" value="KAJ8040350.1"/>
    <property type="molecule type" value="Genomic_DNA"/>
</dbReference>
<dbReference type="GO" id="GO:0016055">
    <property type="term" value="P:Wnt signaling pathway"/>
    <property type="evidence" value="ECO:0007669"/>
    <property type="project" value="UniProtKB-KW"/>
</dbReference>
<feature type="transmembrane region" description="Helical" evidence="9">
    <location>
        <begin position="381"/>
        <end position="411"/>
    </location>
</feature>
<comment type="subcellular location">
    <subcellularLocation>
        <location evidence="1">Golgi apparatus membrane</location>
        <topology evidence="1">Multi-pass membrane protein</topology>
    </subcellularLocation>
</comment>
<reference evidence="12" key="1">
    <citation type="submission" date="2021-10" db="EMBL/GenBank/DDBJ databases">
        <title>Tropical sea cucumber genome reveals ecological adaptation and Cuvierian tubules defense mechanism.</title>
        <authorList>
            <person name="Chen T."/>
        </authorList>
    </citation>
    <scope>NUCLEOTIDE SEQUENCE</scope>
    <source>
        <strain evidence="12">Nanhai2018</strain>
        <tissue evidence="12">Muscle</tissue>
    </source>
</reference>
<dbReference type="AlphaFoldDB" id="A0A9Q1HBW2"/>
<evidence type="ECO:0000313" key="13">
    <source>
        <dbReference type="Proteomes" id="UP001152320"/>
    </source>
</evidence>
<evidence type="ECO:0000256" key="5">
    <source>
        <dbReference type="ARBA" id="ARBA00022692"/>
    </source>
</evidence>
<dbReference type="PANTHER" id="PTHR13449">
    <property type="entry name" value="INTEGRAL MEMBRANE PROTEIN GPR177"/>
    <property type="match status" value="1"/>
</dbReference>
<comment type="caution">
    <text evidence="12">The sequence shown here is derived from an EMBL/GenBank/DDBJ whole genome shotgun (WGS) entry which is preliminary data.</text>
</comment>
<protein>
    <submittedName>
        <fullName evidence="12">Protein wntless-like</fullName>
    </submittedName>
</protein>
<evidence type="ECO:0000256" key="7">
    <source>
        <dbReference type="ARBA" id="ARBA00023034"/>
    </source>
</evidence>
<comment type="similarity">
    <text evidence="2">Belongs to the wntless family.</text>
</comment>
<evidence type="ECO:0000256" key="4">
    <source>
        <dbReference type="ARBA" id="ARBA00022687"/>
    </source>
</evidence>
<keyword evidence="5 9" id="KW-0812">Transmembrane</keyword>
<evidence type="ECO:0000313" key="12">
    <source>
        <dbReference type="EMBL" id="KAJ8040350.1"/>
    </source>
</evidence>
<feature type="domain" description="Wntless GOLD" evidence="11">
    <location>
        <begin position="41"/>
        <end position="215"/>
    </location>
</feature>
<dbReference type="OrthoDB" id="5804250at2759"/>
<dbReference type="GO" id="GO:0006886">
    <property type="term" value="P:intracellular protein transport"/>
    <property type="evidence" value="ECO:0007669"/>
    <property type="project" value="TreeGrafter"/>
</dbReference>
<dbReference type="Proteomes" id="UP001152320">
    <property type="component" value="Chromosome 6"/>
</dbReference>
<dbReference type="GO" id="GO:0061355">
    <property type="term" value="P:Wnt protein secretion"/>
    <property type="evidence" value="ECO:0007669"/>
    <property type="project" value="TreeGrafter"/>
</dbReference>
<dbReference type="Pfam" id="PF21883">
    <property type="entry name" value="WLS_GOLD"/>
    <property type="match status" value="1"/>
</dbReference>
<evidence type="ECO:0000256" key="2">
    <source>
        <dbReference type="ARBA" id="ARBA00008148"/>
    </source>
</evidence>
<dbReference type="InterPro" id="IPR047843">
    <property type="entry name" value="WLS-like_TM"/>
</dbReference>
<evidence type="ECO:0000256" key="3">
    <source>
        <dbReference type="ARBA" id="ARBA00022473"/>
    </source>
</evidence>
<name>A0A9Q1HBW2_HOLLE</name>
<evidence type="ECO:0000256" key="9">
    <source>
        <dbReference type="SAM" id="Phobius"/>
    </source>
</evidence>
<dbReference type="InterPro" id="IPR009551">
    <property type="entry name" value="Wntless"/>
</dbReference>
<dbReference type="PANTHER" id="PTHR13449:SF2">
    <property type="entry name" value="PROTEIN WNTLESS HOMOLOG"/>
    <property type="match status" value="1"/>
</dbReference>
<keyword evidence="8 9" id="KW-0472">Membrane</keyword>
<dbReference type="GO" id="GO:0017147">
    <property type="term" value="F:Wnt-protein binding"/>
    <property type="evidence" value="ECO:0007669"/>
    <property type="project" value="InterPro"/>
</dbReference>
<keyword evidence="4" id="KW-0879">Wnt signaling pathway</keyword>
<feature type="transmembrane region" description="Helical" evidence="9">
    <location>
        <begin position="432"/>
        <end position="455"/>
    </location>
</feature>
<organism evidence="12 13">
    <name type="scientific">Holothuria leucospilota</name>
    <name type="common">Black long sea cucumber</name>
    <name type="synonym">Mertensiothuria leucospilota</name>
    <dbReference type="NCBI Taxonomy" id="206669"/>
    <lineage>
        <taxon>Eukaryota</taxon>
        <taxon>Metazoa</taxon>
        <taxon>Echinodermata</taxon>
        <taxon>Eleutherozoa</taxon>
        <taxon>Echinozoa</taxon>
        <taxon>Holothuroidea</taxon>
        <taxon>Aspidochirotacea</taxon>
        <taxon>Aspidochirotida</taxon>
        <taxon>Holothuriidae</taxon>
        <taxon>Holothuria</taxon>
    </lineage>
</organism>
<dbReference type="Pfam" id="PF06664">
    <property type="entry name" value="WLS-like_TM"/>
    <property type="match status" value="1"/>
</dbReference>
<feature type="transmembrane region" description="Helical" evidence="9">
    <location>
        <begin position="475"/>
        <end position="500"/>
    </location>
</feature>
<feature type="transmembrane region" description="Helical" evidence="9">
    <location>
        <begin position="217"/>
        <end position="234"/>
    </location>
</feature>
<gene>
    <name evidence="12" type="ORF">HOLleu_14613</name>
</gene>
<evidence type="ECO:0000256" key="6">
    <source>
        <dbReference type="ARBA" id="ARBA00022989"/>
    </source>
</evidence>
<keyword evidence="7" id="KW-0333">Golgi apparatus</keyword>
<dbReference type="InterPro" id="IPR053936">
    <property type="entry name" value="WLS_GOLD"/>
</dbReference>
<keyword evidence="13" id="KW-1185">Reference proteome</keyword>
<keyword evidence="6 9" id="KW-1133">Transmembrane helix</keyword>
<evidence type="ECO:0000256" key="1">
    <source>
        <dbReference type="ARBA" id="ARBA00004653"/>
    </source>
</evidence>
<evidence type="ECO:0000259" key="10">
    <source>
        <dbReference type="Pfam" id="PF06664"/>
    </source>
</evidence>
<feature type="transmembrane region" description="Helical" evidence="9">
    <location>
        <begin position="336"/>
        <end position="356"/>
    </location>
</feature>
<sequence>MRMPLTRPATSVSSVLSEGFIKNSDAAFAPKPTNPNKNLATKCIDPTESLLKPFVPWGKGACTRVRDFEEAVQKQIPASSIVFSVRMPHNGFEMSKLFQFMVGVLTLEIEYDENIHMEKPTVYLEETYSTENTTGLINYYLTTVRMKRAIVRGTNMPEPGAQYDCEPLSLFELSSVHHKHYLINIRLPVGEIDLGNGEKKLTNEDIGAIKDVNIVKSLRLVILMSMIGITITAITNKRVFAKYTTFQPFFMIKAPYKKKHGLSVKHASYSRWTIFCLAIVMSFLNFPLEWLTLIFEIPAMLLISDIRQGASYAMLFSFWIIFVGEHMMDQIERNRLGAYWQQILAIGTACCGLLAFDMTERGSQLINPFYSVWNSEQGAKLAMGFIILAGVCVFVYFFSLLFMVFCVFRNLRMKSIAFNSMPKNRKKYYQALVYRFRFFIIFSLFCAVMTIIFFIMSQVSEIYSWHLDDEDGPRIHYTSGFFTGVYGLWNIYVLAVLFLYSPSHKEEPLLSREMMTMPTIEFPLLSFLRHKRSSNAITNISYLQAVTHPQFLLPCEKVLDISSPPHTRSG</sequence>
<accession>A0A9Q1HBW2</accession>
<evidence type="ECO:0000259" key="11">
    <source>
        <dbReference type="Pfam" id="PF21883"/>
    </source>
</evidence>
<keyword evidence="3" id="KW-0217">Developmental protein</keyword>
<evidence type="ECO:0000256" key="8">
    <source>
        <dbReference type="ARBA" id="ARBA00023136"/>
    </source>
</evidence>